<feature type="chain" id="PRO_5045313256" evidence="1">
    <location>
        <begin position="17"/>
        <end position="203"/>
    </location>
</feature>
<gene>
    <name evidence="3" type="primary">LOC108558679</name>
</gene>
<dbReference type="PANTHER" id="PTHR21163:SF1">
    <property type="entry name" value="PROTEIN G12"/>
    <property type="match status" value="1"/>
</dbReference>
<dbReference type="GeneID" id="108558679"/>
<evidence type="ECO:0000313" key="3">
    <source>
        <dbReference type="RefSeq" id="XP_017771155.1"/>
    </source>
</evidence>
<feature type="signal peptide" evidence="1">
    <location>
        <begin position="1"/>
        <end position="16"/>
    </location>
</feature>
<proteinExistence type="predicted"/>
<dbReference type="Pfam" id="PF06757">
    <property type="entry name" value="Ins_allergen_rp"/>
    <property type="match status" value="1"/>
</dbReference>
<dbReference type="RefSeq" id="XP_017771155.1">
    <property type="nucleotide sequence ID" value="XM_017915666.1"/>
</dbReference>
<name>A0ABM1M9A5_NICVS</name>
<accession>A0ABM1M9A5</accession>
<dbReference type="PANTHER" id="PTHR21163">
    <property type="entry name" value="PROTEIN G12"/>
    <property type="match status" value="1"/>
</dbReference>
<reference evidence="3" key="1">
    <citation type="submission" date="2025-08" db="UniProtKB">
        <authorList>
            <consortium name="RefSeq"/>
        </authorList>
    </citation>
    <scope>IDENTIFICATION</scope>
    <source>
        <tissue evidence="3">Whole Larva</tissue>
    </source>
</reference>
<sequence length="203" mass="22776">MKIAIVLFALVGMSLAAPSTFTLQEDLKEIKDLFPLAEMRVIAKKYLATDEEFQLIVSYLQGKEWAKLVAAVREHKSWVSFKDYLNEAGLDVEAIIAFIHDLIANASPDTAADKPSAFGIRQFLDEIIAIIPKDEILAVVADKMENSADFQAFYAKISSPKAKDLFEEVRAMKEVQRIAGLLKIMGVDVQKIVDFVYKFLGWN</sequence>
<keyword evidence="1" id="KW-0732">Signal</keyword>
<evidence type="ECO:0000256" key="1">
    <source>
        <dbReference type="SAM" id="SignalP"/>
    </source>
</evidence>
<evidence type="ECO:0000313" key="2">
    <source>
        <dbReference type="Proteomes" id="UP000695000"/>
    </source>
</evidence>
<dbReference type="InterPro" id="IPR010629">
    <property type="entry name" value="Ins_allergen"/>
</dbReference>
<organism evidence="2 3">
    <name type="scientific">Nicrophorus vespilloides</name>
    <name type="common">Boreal carrion beetle</name>
    <dbReference type="NCBI Taxonomy" id="110193"/>
    <lineage>
        <taxon>Eukaryota</taxon>
        <taxon>Metazoa</taxon>
        <taxon>Ecdysozoa</taxon>
        <taxon>Arthropoda</taxon>
        <taxon>Hexapoda</taxon>
        <taxon>Insecta</taxon>
        <taxon>Pterygota</taxon>
        <taxon>Neoptera</taxon>
        <taxon>Endopterygota</taxon>
        <taxon>Coleoptera</taxon>
        <taxon>Polyphaga</taxon>
        <taxon>Staphyliniformia</taxon>
        <taxon>Silphidae</taxon>
        <taxon>Nicrophorinae</taxon>
        <taxon>Nicrophorus</taxon>
    </lineage>
</organism>
<protein>
    <submittedName>
        <fullName evidence="3">Protein G12-like</fullName>
    </submittedName>
</protein>
<keyword evidence="2" id="KW-1185">Reference proteome</keyword>
<dbReference type="Proteomes" id="UP000695000">
    <property type="component" value="Unplaced"/>
</dbReference>